<dbReference type="EMBL" id="JAUUTY010000004">
    <property type="protein sequence ID" value="KAK1650920.1"/>
    <property type="molecule type" value="Genomic_DNA"/>
</dbReference>
<protein>
    <submittedName>
        <fullName evidence="3">Uncharacterized protein</fullName>
    </submittedName>
</protein>
<dbReference type="AlphaFoldDB" id="A0AAD8SEZ7"/>
<organism evidence="3 4">
    <name type="scientific">Lolium multiflorum</name>
    <name type="common">Italian ryegrass</name>
    <name type="synonym">Lolium perenne subsp. multiflorum</name>
    <dbReference type="NCBI Taxonomy" id="4521"/>
    <lineage>
        <taxon>Eukaryota</taxon>
        <taxon>Viridiplantae</taxon>
        <taxon>Streptophyta</taxon>
        <taxon>Embryophyta</taxon>
        <taxon>Tracheophyta</taxon>
        <taxon>Spermatophyta</taxon>
        <taxon>Magnoliopsida</taxon>
        <taxon>Liliopsida</taxon>
        <taxon>Poales</taxon>
        <taxon>Poaceae</taxon>
        <taxon>BOP clade</taxon>
        <taxon>Pooideae</taxon>
        <taxon>Poodae</taxon>
        <taxon>Poeae</taxon>
        <taxon>Poeae Chloroplast Group 2 (Poeae type)</taxon>
        <taxon>Loliodinae</taxon>
        <taxon>Loliinae</taxon>
        <taxon>Lolium</taxon>
    </lineage>
</organism>
<proteinExistence type="predicted"/>
<keyword evidence="4" id="KW-1185">Reference proteome</keyword>
<gene>
    <name evidence="3" type="ORF">QYE76_068725</name>
</gene>
<keyword evidence="1" id="KW-0175">Coiled coil</keyword>
<evidence type="ECO:0000256" key="2">
    <source>
        <dbReference type="SAM" id="MobiDB-lite"/>
    </source>
</evidence>
<evidence type="ECO:0000313" key="4">
    <source>
        <dbReference type="Proteomes" id="UP001231189"/>
    </source>
</evidence>
<reference evidence="3" key="1">
    <citation type="submission" date="2023-07" db="EMBL/GenBank/DDBJ databases">
        <title>A chromosome-level genome assembly of Lolium multiflorum.</title>
        <authorList>
            <person name="Chen Y."/>
            <person name="Copetti D."/>
            <person name="Kolliker R."/>
            <person name="Studer B."/>
        </authorList>
    </citation>
    <scope>NUCLEOTIDE SEQUENCE</scope>
    <source>
        <strain evidence="3">02402/16</strain>
        <tissue evidence="3">Leaf</tissue>
    </source>
</reference>
<sequence>MFLTSVSHHSEFLVTGVSDHRGNNLHVLAIANHVALCEDHLRVKPDLPLFQYFFSVKKETVTQASSLATCGSITFKIRPGHTYLTLTVTDTTFVLCVLLEALEEKDLGTLTRIPHTGTTIPEAASDAEILEAKFPEASPPKKKTKTSPDSIPITLEVEVPSKASSSSAPNPKDIINLGDIPEVTANSGQDTSPSKPPAEEPESTSAKATANHARKKLLLSGSTDLRTLVLEQKAEIERLYKKEADDRRVITLLEICLKNNEEQLAKRPSIDSISTELEVLKTEHASLEKFLKESSEKETMAKKELEEKHAQAISELAKKLKTSNQRIKTLVSKAKAYEAEASDIDELIFPCLGFEWTAESSLSRTEAYEEVWNSIDDLFKACHGIAKVLSLKRACTTIIDKMTKLMNLVSDMIRDWQES</sequence>
<dbReference type="Proteomes" id="UP001231189">
    <property type="component" value="Unassembled WGS sequence"/>
</dbReference>
<comment type="caution">
    <text evidence="3">The sequence shown here is derived from an EMBL/GenBank/DDBJ whole genome shotgun (WGS) entry which is preliminary data.</text>
</comment>
<feature type="region of interest" description="Disordered" evidence="2">
    <location>
        <begin position="133"/>
        <end position="212"/>
    </location>
</feature>
<evidence type="ECO:0000256" key="1">
    <source>
        <dbReference type="SAM" id="Coils"/>
    </source>
</evidence>
<name>A0AAD8SEZ7_LOLMU</name>
<feature type="coiled-coil region" evidence="1">
    <location>
        <begin position="302"/>
        <end position="340"/>
    </location>
</feature>
<evidence type="ECO:0000313" key="3">
    <source>
        <dbReference type="EMBL" id="KAK1650920.1"/>
    </source>
</evidence>
<feature type="compositionally biased region" description="Low complexity" evidence="2">
    <location>
        <begin position="160"/>
        <end position="172"/>
    </location>
</feature>
<accession>A0AAD8SEZ7</accession>